<protein>
    <submittedName>
        <fullName evidence="1">Uncharacterized protein</fullName>
    </submittedName>
</protein>
<organism evidence="1 2">
    <name type="scientific">Chondrus crispus</name>
    <name type="common">Carrageen Irish moss</name>
    <name type="synonym">Polymorpha crispa</name>
    <dbReference type="NCBI Taxonomy" id="2769"/>
    <lineage>
        <taxon>Eukaryota</taxon>
        <taxon>Rhodophyta</taxon>
        <taxon>Florideophyceae</taxon>
        <taxon>Rhodymeniophycidae</taxon>
        <taxon>Gigartinales</taxon>
        <taxon>Gigartinaceae</taxon>
        <taxon>Chondrus</taxon>
    </lineage>
</organism>
<dbReference type="AlphaFoldDB" id="R7QIE1"/>
<dbReference type="KEGG" id="ccp:CHC_T00006117001"/>
<dbReference type="OrthoDB" id="12760at2759"/>
<gene>
    <name evidence="1" type="ORF">CHC_T00006117001</name>
</gene>
<dbReference type="RefSeq" id="XP_005718177.1">
    <property type="nucleotide sequence ID" value="XM_005718120.1"/>
</dbReference>
<reference evidence="2" key="1">
    <citation type="journal article" date="2013" name="Proc. Natl. Acad. Sci. U.S.A.">
        <title>Genome structure and metabolic features in the red seaweed Chondrus crispus shed light on evolution of the Archaeplastida.</title>
        <authorList>
            <person name="Collen J."/>
            <person name="Porcel B."/>
            <person name="Carre W."/>
            <person name="Ball S.G."/>
            <person name="Chaparro C."/>
            <person name="Tonon T."/>
            <person name="Barbeyron T."/>
            <person name="Michel G."/>
            <person name="Noel B."/>
            <person name="Valentin K."/>
            <person name="Elias M."/>
            <person name="Artiguenave F."/>
            <person name="Arun A."/>
            <person name="Aury J.M."/>
            <person name="Barbosa-Neto J.F."/>
            <person name="Bothwell J.H."/>
            <person name="Bouget F.Y."/>
            <person name="Brillet L."/>
            <person name="Cabello-Hurtado F."/>
            <person name="Capella-Gutierrez S."/>
            <person name="Charrier B."/>
            <person name="Cladiere L."/>
            <person name="Cock J.M."/>
            <person name="Coelho S.M."/>
            <person name="Colleoni C."/>
            <person name="Czjzek M."/>
            <person name="Da Silva C."/>
            <person name="Delage L."/>
            <person name="Denoeud F."/>
            <person name="Deschamps P."/>
            <person name="Dittami S.M."/>
            <person name="Gabaldon T."/>
            <person name="Gachon C.M."/>
            <person name="Groisillier A."/>
            <person name="Herve C."/>
            <person name="Jabbari K."/>
            <person name="Katinka M."/>
            <person name="Kloareg B."/>
            <person name="Kowalczyk N."/>
            <person name="Labadie K."/>
            <person name="Leblanc C."/>
            <person name="Lopez P.J."/>
            <person name="McLachlan D.H."/>
            <person name="Meslet-Cladiere L."/>
            <person name="Moustafa A."/>
            <person name="Nehr Z."/>
            <person name="Nyvall Collen P."/>
            <person name="Panaud O."/>
            <person name="Partensky F."/>
            <person name="Poulain J."/>
            <person name="Rensing S.A."/>
            <person name="Rousvoal S."/>
            <person name="Samson G."/>
            <person name="Symeonidi A."/>
            <person name="Weissenbach J."/>
            <person name="Zambounis A."/>
            <person name="Wincker P."/>
            <person name="Boyen C."/>
        </authorList>
    </citation>
    <scope>NUCLEOTIDE SEQUENCE [LARGE SCALE GENOMIC DNA]</scope>
    <source>
        <strain evidence="2">cv. Stackhouse</strain>
    </source>
</reference>
<evidence type="ECO:0000313" key="2">
    <source>
        <dbReference type="Proteomes" id="UP000012073"/>
    </source>
</evidence>
<proteinExistence type="predicted"/>
<sequence>MVVSEKGCRAVYSATKVSRGSKGRPIEASVYRESYSGRIAAVYSNDSTRFGAHHYCLIPKDGFRHKFDCDAEERLQLIFDNRRASAECEEEGYNLPNASVTQRALSNSAVLKVLQLLGHLLQFTILQSEDPGWFLGRAFKFTSRTSNNFIGAIARNYICNIAGLSFLLRGKRLRAGFEPLTSDLKNLEKDLLEKWTSLSTTIGISSREMEQPLTHSEAEIFMSETASSLAQRRKDELLSLSALLGRKT</sequence>
<dbReference type="EMBL" id="HG001914">
    <property type="protein sequence ID" value="CDF38292.1"/>
    <property type="molecule type" value="Genomic_DNA"/>
</dbReference>
<name>R7QIE1_CHOCR</name>
<accession>R7QIE1</accession>
<dbReference type="GeneID" id="17325894"/>
<evidence type="ECO:0000313" key="1">
    <source>
        <dbReference type="EMBL" id="CDF38292.1"/>
    </source>
</evidence>
<dbReference type="Gramene" id="CDF38292">
    <property type="protein sequence ID" value="CDF38292"/>
    <property type="gene ID" value="CHC_T00006117001"/>
</dbReference>
<keyword evidence="2" id="KW-1185">Reference proteome</keyword>
<dbReference type="Proteomes" id="UP000012073">
    <property type="component" value="Unassembled WGS sequence"/>
</dbReference>